<evidence type="ECO:0000313" key="3">
    <source>
        <dbReference type="Proteomes" id="UP000825935"/>
    </source>
</evidence>
<accession>A0A8T2RCN4</accession>
<gene>
    <name evidence="2" type="ORF">KP509_28G030700</name>
</gene>
<dbReference type="EMBL" id="CM035433">
    <property type="protein sequence ID" value="KAH7293554.1"/>
    <property type="molecule type" value="Genomic_DNA"/>
</dbReference>
<sequence>MFLKRKIGSQYTGDAWQSKKKRQKWCEWHDVTHDSVPEELSDEDGCVDESPNKYIIQAKRYVMVDEKRVDSYERRGSFLITQGGSIANVEVLDADENAKILKRRGSFLLPQGIVIESEELKEAGENVEHFQRRGSFVIPEDSANRSHGHGQFKKEVITPNSDRTQTKQTVIDSSESESVPGYIQPSMETVYISATDDSSRKFTVRRGSFLLSPEDDIFPYKVGSISNQDVGETSYALIDEPYKEIPFQTRRGSFLLDGDEVAGLAGMINTGEMKPSVQHVVEHGSDDSSRKFTVRRGSFLLSPEDDIFPYKVGSISNQDVGETSYALIDEPYKEIPFQTRRGSFLLDGDEVAGLAGMINTGEMKPSVQHVVEHGSDDHSKRRMDVRRGSFMIVDDTSPSKAGNSEGAQRSALQRGHLSSSDEFMAESRYARGIDVRRGSFVFVPDTEASPKEEQ</sequence>
<feature type="compositionally biased region" description="Polar residues" evidence="1">
    <location>
        <begin position="158"/>
        <end position="177"/>
    </location>
</feature>
<feature type="region of interest" description="Disordered" evidence="1">
    <location>
        <begin position="393"/>
        <end position="423"/>
    </location>
</feature>
<proteinExistence type="predicted"/>
<reference evidence="2" key="1">
    <citation type="submission" date="2021-08" db="EMBL/GenBank/DDBJ databases">
        <title>WGS assembly of Ceratopteris richardii.</title>
        <authorList>
            <person name="Marchant D.B."/>
            <person name="Chen G."/>
            <person name="Jenkins J."/>
            <person name="Shu S."/>
            <person name="Leebens-Mack J."/>
            <person name="Grimwood J."/>
            <person name="Schmutz J."/>
            <person name="Soltis P."/>
            <person name="Soltis D."/>
            <person name="Chen Z.-H."/>
        </authorList>
    </citation>
    <scope>NUCLEOTIDE SEQUENCE</scope>
    <source>
        <strain evidence="2">Whitten #5841</strain>
        <tissue evidence="2">Leaf</tissue>
    </source>
</reference>
<dbReference type="Proteomes" id="UP000825935">
    <property type="component" value="Chromosome 28"/>
</dbReference>
<evidence type="ECO:0000313" key="2">
    <source>
        <dbReference type="EMBL" id="KAH7293554.1"/>
    </source>
</evidence>
<feature type="compositionally biased region" description="Polar residues" evidence="1">
    <location>
        <begin position="396"/>
        <end position="421"/>
    </location>
</feature>
<keyword evidence="3" id="KW-1185">Reference proteome</keyword>
<feature type="region of interest" description="Disordered" evidence="1">
    <location>
        <begin position="140"/>
        <end position="179"/>
    </location>
</feature>
<name>A0A8T2RCN4_CERRI</name>
<dbReference type="AlphaFoldDB" id="A0A8T2RCN4"/>
<comment type="caution">
    <text evidence="2">The sequence shown here is derived from an EMBL/GenBank/DDBJ whole genome shotgun (WGS) entry which is preliminary data.</text>
</comment>
<protein>
    <submittedName>
        <fullName evidence="2">Uncharacterized protein</fullName>
    </submittedName>
</protein>
<evidence type="ECO:0000256" key="1">
    <source>
        <dbReference type="SAM" id="MobiDB-lite"/>
    </source>
</evidence>
<organism evidence="2 3">
    <name type="scientific">Ceratopteris richardii</name>
    <name type="common">Triangle waterfern</name>
    <dbReference type="NCBI Taxonomy" id="49495"/>
    <lineage>
        <taxon>Eukaryota</taxon>
        <taxon>Viridiplantae</taxon>
        <taxon>Streptophyta</taxon>
        <taxon>Embryophyta</taxon>
        <taxon>Tracheophyta</taxon>
        <taxon>Polypodiopsida</taxon>
        <taxon>Polypodiidae</taxon>
        <taxon>Polypodiales</taxon>
        <taxon>Pteridineae</taxon>
        <taxon>Pteridaceae</taxon>
        <taxon>Parkerioideae</taxon>
        <taxon>Ceratopteris</taxon>
    </lineage>
</organism>